<dbReference type="EMBL" id="CP073767">
    <property type="protein sequence ID" value="UWZ59105.1"/>
    <property type="molecule type" value="Genomic_DNA"/>
</dbReference>
<keyword evidence="2" id="KW-0808">Transferase</keyword>
<dbReference type="OrthoDB" id="7062303at2"/>
<accession>A0A9Q9ISF6</accession>
<dbReference type="AlphaFoldDB" id="A0A9Q9ISF6"/>
<dbReference type="GO" id="GO:0032259">
    <property type="term" value="P:methylation"/>
    <property type="evidence" value="ECO:0007669"/>
    <property type="project" value="UniProtKB-KW"/>
</dbReference>
<evidence type="ECO:0000259" key="1">
    <source>
        <dbReference type="Pfam" id="PF13649"/>
    </source>
</evidence>
<keyword evidence="2" id="KW-0489">Methyltransferase</keyword>
<dbReference type="KEGG" id="daur:Daura_24850"/>
<keyword evidence="3" id="KW-1185">Reference proteome</keyword>
<proteinExistence type="predicted"/>
<feature type="domain" description="Methyltransferase" evidence="1">
    <location>
        <begin position="59"/>
        <end position="154"/>
    </location>
</feature>
<dbReference type="PANTHER" id="PTHR43464:SF89">
    <property type="entry name" value="METHYLTRANSFERASE"/>
    <property type="match status" value="1"/>
</dbReference>
<organism evidence="2 3">
    <name type="scientific">Dactylosporangium aurantiacum</name>
    <dbReference type="NCBI Taxonomy" id="35754"/>
    <lineage>
        <taxon>Bacteria</taxon>
        <taxon>Bacillati</taxon>
        <taxon>Actinomycetota</taxon>
        <taxon>Actinomycetes</taxon>
        <taxon>Micromonosporales</taxon>
        <taxon>Micromonosporaceae</taxon>
        <taxon>Dactylosporangium</taxon>
    </lineage>
</organism>
<dbReference type="SUPFAM" id="SSF53335">
    <property type="entry name" value="S-adenosyl-L-methionine-dependent methyltransferases"/>
    <property type="match status" value="1"/>
</dbReference>
<evidence type="ECO:0000313" key="2">
    <source>
        <dbReference type="EMBL" id="UWZ59105.1"/>
    </source>
</evidence>
<protein>
    <submittedName>
        <fullName evidence="2">Class I SAM-dependent methyltransferase</fullName>
    </submittedName>
</protein>
<evidence type="ECO:0000313" key="3">
    <source>
        <dbReference type="Proteomes" id="UP001058003"/>
    </source>
</evidence>
<dbReference type="InterPro" id="IPR041698">
    <property type="entry name" value="Methyltransf_25"/>
</dbReference>
<dbReference type="GO" id="GO:0010420">
    <property type="term" value="F:polyprenyldihydroxybenzoate methyltransferase activity"/>
    <property type="evidence" value="ECO:0007669"/>
    <property type="project" value="TreeGrafter"/>
</dbReference>
<dbReference type="Pfam" id="PF13649">
    <property type="entry name" value="Methyltransf_25"/>
    <property type="match status" value="1"/>
</dbReference>
<dbReference type="CDD" id="cd02440">
    <property type="entry name" value="AdoMet_MTases"/>
    <property type="match status" value="1"/>
</dbReference>
<dbReference type="InterPro" id="IPR029063">
    <property type="entry name" value="SAM-dependent_MTases_sf"/>
</dbReference>
<name>A0A9Q9ISF6_9ACTN</name>
<dbReference type="Proteomes" id="UP001058003">
    <property type="component" value="Chromosome"/>
</dbReference>
<gene>
    <name evidence="2" type="ORF">Daura_24850</name>
</gene>
<sequence length="208" mass="21949">MSTEGPRVTERNGWLASIEANPGHSQWYIDRFRSMAAAGADLGGEARMIDAMLPRGSRVLDAGCGTGRVGGLLAAAGHAVVGVDLDPVLVAAAREDHPGPRWLVGDLSELDLPAQGIAEGFDVVVCAGNVMTFLAPDTRREVLRRMRAHLRGAGRVVTGFGAGRGYDFDTFLADAAAAGLAPDVLLSTWDLRPFTPDADFLVAILRQA</sequence>
<dbReference type="Gene3D" id="3.40.50.150">
    <property type="entry name" value="Vaccinia Virus protein VP39"/>
    <property type="match status" value="1"/>
</dbReference>
<dbReference type="PANTHER" id="PTHR43464">
    <property type="entry name" value="METHYLTRANSFERASE"/>
    <property type="match status" value="1"/>
</dbReference>
<reference evidence="2" key="1">
    <citation type="submission" date="2021-04" db="EMBL/GenBank/DDBJ databases">
        <title>Dactylosporangium aurantiacum NRRL B-8018 full assembly.</title>
        <authorList>
            <person name="Hartkoorn R.C."/>
            <person name="Beaudoing E."/>
            <person name="Hot D."/>
        </authorList>
    </citation>
    <scope>NUCLEOTIDE SEQUENCE</scope>
    <source>
        <strain evidence="2">NRRL B-8018</strain>
    </source>
</reference>